<reference evidence="2 3" key="1">
    <citation type="submission" date="2012-10" db="EMBL/GenBank/DDBJ databases">
        <authorList>
            <person name="Zafar N."/>
            <person name="Inman J."/>
            <person name="Hall N."/>
            <person name="Lorenzi H."/>
            <person name="Caler E."/>
        </authorList>
    </citation>
    <scope>NUCLEOTIDE SEQUENCE [LARGE SCALE GENOMIC DNA]</scope>
    <source>
        <strain evidence="2 3">IP1</strain>
    </source>
</reference>
<protein>
    <submittedName>
        <fullName evidence="2">Uncharacterized protein</fullName>
    </submittedName>
</protein>
<name>A0A0A1U374_ENTIV</name>
<evidence type="ECO:0000256" key="1">
    <source>
        <dbReference type="SAM" id="MobiDB-lite"/>
    </source>
</evidence>
<feature type="compositionally biased region" description="Basic and acidic residues" evidence="1">
    <location>
        <begin position="224"/>
        <end position="247"/>
    </location>
</feature>
<dbReference type="AlphaFoldDB" id="A0A0A1U374"/>
<feature type="compositionally biased region" description="Acidic residues" evidence="1">
    <location>
        <begin position="198"/>
        <end position="210"/>
    </location>
</feature>
<feature type="region of interest" description="Disordered" evidence="1">
    <location>
        <begin position="175"/>
        <end position="298"/>
    </location>
</feature>
<feature type="compositionally biased region" description="Basic and acidic residues" evidence="1">
    <location>
        <begin position="257"/>
        <end position="291"/>
    </location>
</feature>
<evidence type="ECO:0000313" key="3">
    <source>
        <dbReference type="Proteomes" id="UP000014680"/>
    </source>
</evidence>
<dbReference type="KEGG" id="eiv:EIN_093500"/>
<gene>
    <name evidence="2" type="ORF">EIN_093500</name>
</gene>
<organism evidence="2 3">
    <name type="scientific">Entamoeba invadens IP1</name>
    <dbReference type="NCBI Taxonomy" id="370355"/>
    <lineage>
        <taxon>Eukaryota</taxon>
        <taxon>Amoebozoa</taxon>
        <taxon>Evosea</taxon>
        <taxon>Archamoebae</taxon>
        <taxon>Mastigamoebida</taxon>
        <taxon>Entamoebidae</taxon>
        <taxon>Entamoeba</taxon>
    </lineage>
</organism>
<dbReference type="Proteomes" id="UP000014680">
    <property type="component" value="Unassembled WGS sequence"/>
</dbReference>
<dbReference type="GeneID" id="14886406"/>
<sequence length="362" mass="41753">MASEVTQTTVPNHDHGIGIQTKQQFLVESEIVLEELIIKYRKIEMEKMRQKVSFLEIIPIYKQMNAELESLIQHFKERRNTLTFQQLNSGTPEENTSRSPLPNIFSEKETIFPLQTIQTPINSSLPTSDDITPLKNVSTTNTTAAKLPTLLFSPLQNKNTIKLPKAPVTAIQQIQATKHNGSRHRSHKKDKNCSNQLSDDETEINSDPDTETLVSSCSDTVEELVEKKKKDKVDKMDKDEKKKDKEKKPRKRITMPKKGEKKKEKKKETKEDKKDDEKADKENIEKDKKSDWLQPLSTLNQMKKEGDLVIVPLNIKKDELPQETVNNKQDEKVYHNMEELFGNENKGNDQMSEDELSMNHMD</sequence>
<feature type="compositionally biased region" description="Basic residues" evidence="1">
    <location>
        <begin position="180"/>
        <end position="190"/>
    </location>
</feature>
<dbReference type="OrthoDB" id="30342at2759"/>
<keyword evidence="3" id="KW-1185">Reference proteome</keyword>
<accession>A0A0A1U374</accession>
<proteinExistence type="predicted"/>
<dbReference type="VEuPathDB" id="AmoebaDB:EIN_093500"/>
<dbReference type="RefSeq" id="XP_004253964.1">
    <property type="nucleotide sequence ID" value="XM_004253916.1"/>
</dbReference>
<evidence type="ECO:0000313" key="2">
    <source>
        <dbReference type="EMBL" id="ELP87193.1"/>
    </source>
</evidence>
<dbReference type="EMBL" id="KB206860">
    <property type="protein sequence ID" value="ELP87193.1"/>
    <property type="molecule type" value="Genomic_DNA"/>
</dbReference>
<feature type="region of interest" description="Disordered" evidence="1">
    <location>
        <begin position="340"/>
        <end position="362"/>
    </location>
</feature>